<evidence type="ECO:0000256" key="1">
    <source>
        <dbReference type="SAM" id="MobiDB-lite"/>
    </source>
</evidence>
<accession>A0AAN7Q302</accession>
<gene>
    <name evidence="2" type="ORF">SAY87_019495</name>
</gene>
<name>A0AAN7Q302_9MYRT</name>
<reference evidence="2 3" key="1">
    <citation type="journal article" date="2023" name="Hortic Res">
        <title>Pangenome of water caltrop reveals structural variations and asymmetric subgenome divergence after allopolyploidization.</title>
        <authorList>
            <person name="Zhang X."/>
            <person name="Chen Y."/>
            <person name="Wang L."/>
            <person name="Yuan Y."/>
            <person name="Fang M."/>
            <person name="Shi L."/>
            <person name="Lu R."/>
            <person name="Comes H.P."/>
            <person name="Ma Y."/>
            <person name="Chen Y."/>
            <person name="Huang G."/>
            <person name="Zhou Y."/>
            <person name="Zheng Z."/>
            <person name="Qiu Y."/>
        </authorList>
    </citation>
    <scope>NUCLEOTIDE SEQUENCE [LARGE SCALE GENOMIC DNA]</scope>
    <source>
        <tissue evidence="2">Roots</tissue>
    </source>
</reference>
<comment type="caution">
    <text evidence="2">The sequence shown here is derived from an EMBL/GenBank/DDBJ whole genome shotgun (WGS) entry which is preliminary data.</text>
</comment>
<feature type="region of interest" description="Disordered" evidence="1">
    <location>
        <begin position="22"/>
        <end position="116"/>
    </location>
</feature>
<evidence type="ECO:0000313" key="2">
    <source>
        <dbReference type="EMBL" id="KAK4758194.1"/>
    </source>
</evidence>
<dbReference type="EMBL" id="JAXIOK010000012">
    <property type="protein sequence ID" value="KAK4758194.1"/>
    <property type="molecule type" value="Genomic_DNA"/>
</dbReference>
<organism evidence="2 3">
    <name type="scientific">Trapa incisa</name>
    <dbReference type="NCBI Taxonomy" id="236973"/>
    <lineage>
        <taxon>Eukaryota</taxon>
        <taxon>Viridiplantae</taxon>
        <taxon>Streptophyta</taxon>
        <taxon>Embryophyta</taxon>
        <taxon>Tracheophyta</taxon>
        <taxon>Spermatophyta</taxon>
        <taxon>Magnoliopsida</taxon>
        <taxon>eudicotyledons</taxon>
        <taxon>Gunneridae</taxon>
        <taxon>Pentapetalae</taxon>
        <taxon>rosids</taxon>
        <taxon>malvids</taxon>
        <taxon>Myrtales</taxon>
        <taxon>Lythraceae</taxon>
        <taxon>Trapa</taxon>
    </lineage>
</organism>
<evidence type="ECO:0000313" key="3">
    <source>
        <dbReference type="Proteomes" id="UP001345219"/>
    </source>
</evidence>
<protein>
    <submittedName>
        <fullName evidence="2">Uncharacterized protein</fullName>
    </submittedName>
</protein>
<dbReference type="Proteomes" id="UP001345219">
    <property type="component" value="Chromosome 15"/>
</dbReference>
<feature type="compositionally biased region" description="Acidic residues" evidence="1">
    <location>
        <begin position="54"/>
        <end position="65"/>
    </location>
</feature>
<sequence length="116" mass="12833">MYVGASGLPDETRAAQLILKDYTDWKLPHYPGIGPKESGTEGDDYMEPSSGEMPESDSSDTENPSEEVGSPAKKQSASHNHHKNPQRKKDPSWRVGNDDGDGMPTVRVFQNQMNEE</sequence>
<keyword evidence="3" id="KW-1185">Reference proteome</keyword>
<dbReference type="AlphaFoldDB" id="A0AAN7Q302"/>
<proteinExistence type="predicted"/>